<sequence>MDSNEHSNRLNTEFISLVEKINTLSNRTCSSEQPFLDALEQWRIESQQTLDSFCNEQRQTFINSRLEELNRLRTNVEELACVQDATQQNTNSIKTSIDWIEQDINNIRFNFRPLLIDEHLIVRRSQDLLPFPPSNQAIELTDSSYAVLAGNKQHVLVHREPTLCLLDRQLTIIKETPWPLDDISDICWSSVLNRFIVINSQYVFILDERTMVLEQCLTSDTVKWIRVTCSDTKIYLSTQGLGSSIFEYTLMPSIVLLKEWKSPVTCTHNEWIEDLKFHNDFLGLVISRCANNAACFELRSSTTLNCLWSIQLDDVCSMYATRCCPMLNHQWIVVAFRNPRIFHISSGGKLISTDKKCRSPSNICQIGNNLLAIWDQKCIYLQNLCCII</sequence>
<reference evidence="2" key="1">
    <citation type="submission" date="2021-02" db="EMBL/GenBank/DDBJ databases">
        <authorList>
            <person name="Nowell W R."/>
        </authorList>
    </citation>
    <scope>NUCLEOTIDE SEQUENCE</scope>
</reference>
<dbReference type="Proteomes" id="UP000663834">
    <property type="component" value="Unassembled WGS sequence"/>
</dbReference>
<dbReference type="Proteomes" id="UP000681967">
    <property type="component" value="Unassembled WGS sequence"/>
</dbReference>
<evidence type="ECO:0000313" key="1">
    <source>
        <dbReference type="EMBL" id="CAF1618103.1"/>
    </source>
</evidence>
<dbReference type="EMBL" id="CAJNOV010018264">
    <property type="protein sequence ID" value="CAF1618103.1"/>
    <property type="molecule type" value="Genomic_DNA"/>
</dbReference>
<protein>
    <submittedName>
        <fullName evidence="2">Uncharacterized protein</fullName>
    </submittedName>
</protein>
<name>A0A816DBB6_9BILA</name>
<evidence type="ECO:0000313" key="3">
    <source>
        <dbReference type="EMBL" id="CAF4043493.1"/>
    </source>
</evidence>
<dbReference type="InterPro" id="IPR036322">
    <property type="entry name" value="WD40_repeat_dom_sf"/>
</dbReference>
<evidence type="ECO:0000313" key="5">
    <source>
        <dbReference type="Proteomes" id="UP000663834"/>
    </source>
</evidence>
<dbReference type="EMBL" id="CAJOBJ010006637">
    <property type="protein sequence ID" value="CAF4065800.1"/>
    <property type="molecule type" value="Genomic_DNA"/>
</dbReference>
<dbReference type="Proteomes" id="UP000681720">
    <property type="component" value="Unassembled WGS sequence"/>
</dbReference>
<comment type="caution">
    <text evidence="2">The sequence shown here is derived from an EMBL/GenBank/DDBJ whole genome shotgun (WGS) entry which is preliminary data.</text>
</comment>
<dbReference type="EMBL" id="CAJNOW010014349">
    <property type="protein sequence ID" value="CAF1632203.1"/>
    <property type="molecule type" value="Genomic_DNA"/>
</dbReference>
<organism evidence="2 5">
    <name type="scientific">Rotaria magnacalcarata</name>
    <dbReference type="NCBI Taxonomy" id="392030"/>
    <lineage>
        <taxon>Eukaryota</taxon>
        <taxon>Metazoa</taxon>
        <taxon>Spiralia</taxon>
        <taxon>Gnathifera</taxon>
        <taxon>Rotifera</taxon>
        <taxon>Eurotatoria</taxon>
        <taxon>Bdelloidea</taxon>
        <taxon>Philodinida</taxon>
        <taxon>Philodinidae</taxon>
        <taxon>Rotaria</taxon>
    </lineage>
</organism>
<dbReference type="AlphaFoldDB" id="A0A816DBB6"/>
<dbReference type="EMBL" id="CAJOBH010006045">
    <property type="protein sequence ID" value="CAF4043493.1"/>
    <property type="molecule type" value="Genomic_DNA"/>
</dbReference>
<accession>A0A816DBB6</accession>
<dbReference type="SUPFAM" id="SSF50978">
    <property type="entry name" value="WD40 repeat-like"/>
    <property type="match status" value="1"/>
</dbReference>
<evidence type="ECO:0000313" key="2">
    <source>
        <dbReference type="EMBL" id="CAF1632203.1"/>
    </source>
</evidence>
<gene>
    <name evidence="3" type="ORF">BYL167_LOCUS16023</name>
    <name evidence="1" type="ORF">CJN711_LOCUS37504</name>
    <name evidence="4" type="ORF">GIL414_LOCUS15226</name>
    <name evidence="2" type="ORF">KQP761_LOCUS26439</name>
</gene>
<dbReference type="Proteomes" id="UP000663855">
    <property type="component" value="Unassembled WGS sequence"/>
</dbReference>
<proteinExistence type="predicted"/>
<evidence type="ECO:0000313" key="4">
    <source>
        <dbReference type="EMBL" id="CAF4065800.1"/>
    </source>
</evidence>
<dbReference type="OrthoDB" id="9993646at2759"/>